<dbReference type="Proteomes" id="UP000265354">
    <property type="component" value="Unassembled WGS sequence"/>
</dbReference>
<dbReference type="AlphaFoldDB" id="A0A388T0M9"/>
<dbReference type="GO" id="GO:0008477">
    <property type="term" value="F:purine nucleosidase activity"/>
    <property type="evidence" value="ECO:0007669"/>
    <property type="project" value="TreeGrafter"/>
</dbReference>
<dbReference type="InterPro" id="IPR023186">
    <property type="entry name" value="IUNH"/>
</dbReference>
<evidence type="ECO:0000313" key="6">
    <source>
        <dbReference type="Proteomes" id="UP000265354"/>
    </source>
</evidence>
<comment type="caution">
    <text evidence="5">The sequence shown here is derived from an EMBL/GenBank/DDBJ whole genome shotgun (WGS) entry which is preliminary data.</text>
</comment>
<dbReference type="Pfam" id="PF01156">
    <property type="entry name" value="IU_nuc_hydro"/>
    <property type="match status" value="1"/>
</dbReference>
<evidence type="ECO:0000259" key="4">
    <source>
        <dbReference type="Pfam" id="PF01156"/>
    </source>
</evidence>
<dbReference type="PANTHER" id="PTHR12304:SF4">
    <property type="entry name" value="URIDINE NUCLEOSIDASE"/>
    <property type="match status" value="1"/>
</dbReference>
<reference evidence="5 6" key="1">
    <citation type="submission" date="2018-07" db="EMBL/GenBank/DDBJ databases">
        <title>Whole Genome Shotgun Sequence of Streptomyces spongiicola strain 531S.</title>
        <authorList>
            <person name="Dohra H."/>
            <person name="Kodani S."/>
        </authorList>
    </citation>
    <scope>NUCLEOTIDE SEQUENCE [LARGE SCALE GENOMIC DNA]</scope>
    <source>
        <strain evidence="5 6">531S</strain>
    </source>
</reference>
<gene>
    <name evidence="5" type="ORF">SSP531S_39260</name>
</gene>
<keyword evidence="1 5" id="KW-0378">Hydrolase</keyword>
<evidence type="ECO:0000256" key="3">
    <source>
        <dbReference type="SAM" id="MobiDB-lite"/>
    </source>
</evidence>
<protein>
    <submittedName>
        <fullName evidence="5">Pyrimidine-specific ribonucleoside hydrolase RihA</fullName>
    </submittedName>
</protein>
<accession>A0A388T0M9</accession>
<proteinExistence type="predicted"/>
<dbReference type="GO" id="GO:0006152">
    <property type="term" value="P:purine nucleoside catabolic process"/>
    <property type="evidence" value="ECO:0007669"/>
    <property type="project" value="TreeGrafter"/>
</dbReference>
<dbReference type="EMBL" id="BGZL01000011">
    <property type="protein sequence ID" value="GBQ02467.1"/>
    <property type="molecule type" value="Genomic_DNA"/>
</dbReference>
<dbReference type="CDD" id="cd02651">
    <property type="entry name" value="nuc_hydro_IU_UC_XIUA"/>
    <property type="match status" value="1"/>
</dbReference>
<evidence type="ECO:0000256" key="2">
    <source>
        <dbReference type="ARBA" id="ARBA00023295"/>
    </source>
</evidence>
<dbReference type="RefSeq" id="WP_116428211.1">
    <property type="nucleotide sequence ID" value="NZ_BGZL01000011.1"/>
</dbReference>
<dbReference type="Gene3D" id="3.90.245.10">
    <property type="entry name" value="Ribonucleoside hydrolase-like"/>
    <property type="match status" value="1"/>
</dbReference>
<dbReference type="InterPro" id="IPR001910">
    <property type="entry name" value="Inosine/uridine_hydrolase_dom"/>
</dbReference>
<sequence>MSVPIILDCDPGHDDALAILLAAGDPAVDLLAITTVAGNQVLEKTTLNARRVCTVAGITDVPVAAGCARPLLGRLQIADDVHGESGLDGPSFGAPTVDTVPEHAVDLMYRILTRHPEPVTLVPTAPLTNIALLLTRYPDVAAHIREIVLMGGSTERGNRTPAAEFNIFVDPEAADIVFRSGLPVTMCGLNVTHQALVTPEVLARLEGLDTDLGRVCAELMTFFAGTYRRSRGFSAPPLHDPVAVARVVDPAIVDCAEASVAVELRGAFTRGATVVDLHRHLDRPVNARVAVGLDQERFWDRVVAAVDTLGRRVAGPEGAGRNAPRPEDASATEPGSSTEGAARTQGGPRTESGPRTTGGPG</sequence>
<dbReference type="GO" id="GO:0005829">
    <property type="term" value="C:cytosol"/>
    <property type="evidence" value="ECO:0007669"/>
    <property type="project" value="TreeGrafter"/>
</dbReference>
<keyword evidence="2" id="KW-0326">Glycosidase</keyword>
<organism evidence="5 6">
    <name type="scientific">Streptomyces spongiicola</name>
    <dbReference type="NCBI Taxonomy" id="1690221"/>
    <lineage>
        <taxon>Bacteria</taxon>
        <taxon>Bacillati</taxon>
        <taxon>Actinomycetota</taxon>
        <taxon>Actinomycetes</taxon>
        <taxon>Kitasatosporales</taxon>
        <taxon>Streptomycetaceae</taxon>
        <taxon>Streptomyces</taxon>
    </lineage>
</organism>
<dbReference type="SUPFAM" id="SSF53590">
    <property type="entry name" value="Nucleoside hydrolase"/>
    <property type="match status" value="1"/>
</dbReference>
<evidence type="ECO:0000256" key="1">
    <source>
        <dbReference type="ARBA" id="ARBA00022801"/>
    </source>
</evidence>
<name>A0A388T0M9_9ACTN</name>
<feature type="region of interest" description="Disordered" evidence="3">
    <location>
        <begin position="313"/>
        <end position="361"/>
    </location>
</feature>
<evidence type="ECO:0000313" key="5">
    <source>
        <dbReference type="EMBL" id="GBQ02467.1"/>
    </source>
</evidence>
<feature type="domain" description="Inosine/uridine-preferring nucleoside hydrolase" evidence="4">
    <location>
        <begin position="5"/>
        <end position="300"/>
    </location>
</feature>
<dbReference type="InterPro" id="IPR036452">
    <property type="entry name" value="Ribo_hydro-like"/>
</dbReference>
<dbReference type="PANTHER" id="PTHR12304">
    <property type="entry name" value="INOSINE-URIDINE PREFERRING NUCLEOSIDE HYDROLASE"/>
    <property type="match status" value="1"/>
</dbReference>